<reference evidence="1 2" key="1">
    <citation type="submission" date="2018-01" db="EMBL/GenBank/DDBJ databases">
        <authorList>
            <person name="Paulsen S."/>
            <person name="Gram L.K."/>
        </authorList>
    </citation>
    <scope>NUCLEOTIDE SEQUENCE [LARGE SCALE GENOMIC DNA]</scope>
    <source>
        <strain evidence="1 2">S2599</strain>
    </source>
</reference>
<evidence type="ECO:0000313" key="2">
    <source>
        <dbReference type="Proteomes" id="UP000306719"/>
    </source>
</evidence>
<dbReference type="EMBL" id="PNCJ01000086">
    <property type="protein sequence ID" value="TMP29773.1"/>
    <property type="molecule type" value="Genomic_DNA"/>
</dbReference>
<gene>
    <name evidence="1" type="ORF">CWB98_23455</name>
</gene>
<dbReference type="Proteomes" id="UP000306719">
    <property type="component" value="Unassembled WGS sequence"/>
</dbReference>
<accession>A0A5S3WQB9</accession>
<proteinExistence type="predicted"/>
<evidence type="ECO:0000313" key="1">
    <source>
        <dbReference type="EMBL" id="TMP29773.1"/>
    </source>
</evidence>
<reference evidence="2" key="2">
    <citation type="submission" date="2019-06" db="EMBL/GenBank/DDBJ databases">
        <title>Co-occurence of chitin degradation, pigmentation and bioactivity in marine Pseudoalteromonas.</title>
        <authorList>
            <person name="Sonnenschein E.C."/>
            <person name="Bech P.K."/>
        </authorList>
    </citation>
    <scope>NUCLEOTIDE SEQUENCE [LARGE SCALE GENOMIC DNA]</scope>
    <source>
        <strain evidence="2">S2599</strain>
    </source>
</reference>
<dbReference type="AlphaFoldDB" id="A0A5S3WQB9"/>
<organism evidence="1 2">
    <name type="scientific">Pseudoalteromonas rubra</name>
    <dbReference type="NCBI Taxonomy" id="43658"/>
    <lineage>
        <taxon>Bacteria</taxon>
        <taxon>Pseudomonadati</taxon>
        <taxon>Pseudomonadota</taxon>
        <taxon>Gammaproteobacteria</taxon>
        <taxon>Alteromonadales</taxon>
        <taxon>Pseudoalteromonadaceae</taxon>
        <taxon>Pseudoalteromonas</taxon>
    </lineage>
</organism>
<sequence>MKLVSVVLAVLILYGFIESQQCDSICQASRATSSFLGKNQSSQQVIDFLNEYKGEALGAAIYGEFVNWGIRNSNKFVEITNHPNTTKRNLELIAYAIADYGNHAKWCEIYSDLTVKENDQYIRSRLLGCNYKL</sequence>
<dbReference type="RefSeq" id="WP_138546957.1">
    <property type="nucleotide sequence ID" value="NZ_PNCJ01000086.1"/>
</dbReference>
<dbReference type="OrthoDB" id="6291838at2"/>
<comment type="caution">
    <text evidence="1">The sequence shown here is derived from an EMBL/GenBank/DDBJ whole genome shotgun (WGS) entry which is preliminary data.</text>
</comment>
<name>A0A5S3WQB9_9GAMM</name>
<protein>
    <submittedName>
        <fullName evidence="1">Uncharacterized protein</fullName>
    </submittedName>
</protein>